<feature type="domain" description="UBC core" evidence="2">
    <location>
        <begin position="12"/>
        <end position="99"/>
    </location>
</feature>
<organism evidence="3 4">
    <name type="scientific">Vitis vinifera</name>
    <name type="common">Grape</name>
    <dbReference type="NCBI Taxonomy" id="29760"/>
    <lineage>
        <taxon>Eukaryota</taxon>
        <taxon>Viridiplantae</taxon>
        <taxon>Streptophyta</taxon>
        <taxon>Embryophyta</taxon>
        <taxon>Tracheophyta</taxon>
        <taxon>Spermatophyta</taxon>
        <taxon>Magnoliopsida</taxon>
        <taxon>eudicotyledons</taxon>
        <taxon>Gunneridae</taxon>
        <taxon>Pentapetalae</taxon>
        <taxon>rosids</taxon>
        <taxon>Vitales</taxon>
        <taxon>Vitaceae</taxon>
        <taxon>Viteae</taxon>
        <taxon>Vitis</taxon>
    </lineage>
</organism>
<proteinExistence type="predicted"/>
<dbReference type="EMBL" id="QGNW01001077">
    <property type="protein sequence ID" value="RVW56399.1"/>
    <property type="molecule type" value="Genomic_DNA"/>
</dbReference>
<dbReference type="InterPro" id="IPR000608">
    <property type="entry name" value="UBC"/>
</dbReference>
<dbReference type="PROSITE" id="PS50127">
    <property type="entry name" value="UBC_2"/>
    <property type="match status" value="1"/>
</dbReference>
<feature type="transmembrane region" description="Helical" evidence="1">
    <location>
        <begin position="69"/>
        <end position="88"/>
    </location>
</feature>
<dbReference type="Gene3D" id="3.10.110.10">
    <property type="entry name" value="Ubiquitin Conjugating Enzyme"/>
    <property type="match status" value="1"/>
</dbReference>
<dbReference type="Proteomes" id="UP000288805">
    <property type="component" value="Unassembled WGS sequence"/>
</dbReference>
<evidence type="ECO:0000256" key="1">
    <source>
        <dbReference type="SAM" id="Phobius"/>
    </source>
</evidence>
<protein>
    <submittedName>
        <fullName evidence="3">Ubiquitin-conjugating enzyme E2-17 kDa</fullName>
    </submittedName>
</protein>
<gene>
    <name evidence="3" type="primary">UBC4_10</name>
    <name evidence="3" type="ORF">CK203_072520</name>
</gene>
<dbReference type="SUPFAM" id="SSF54495">
    <property type="entry name" value="UBC-like"/>
    <property type="match status" value="1"/>
</dbReference>
<sequence length="99" mass="11098">MASKRISRSSRICRRTLLPPVVLICGEVSMIHGFLIFHVIIPCAGPVAEDMFHWQATIMGPTDSPYAEGFSLFLFIFLQIILLSPLRYPPSSSIFFPLS</sequence>
<dbReference type="InterPro" id="IPR016135">
    <property type="entry name" value="UBQ-conjugating_enzyme/RWD"/>
</dbReference>
<reference evidence="3 4" key="1">
    <citation type="journal article" date="2018" name="PLoS Genet.">
        <title>Population sequencing reveals clonal diversity and ancestral inbreeding in the grapevine cultivar Chardonnay.</title>
        <authorList>
            <person name="Roach M.J."/>
            <person name="Johnson D.L."/>
            <person name="Bohlmann J."/>
            <person name="van Vuuren H.J."/>
            <person name="Jones S.J."/>
            <person name="Pretorius I.S."/>
            <person name="Schmidt S.A."/>
            <person name="Borneman A.R."/>
        </authorList>
    </citation>
    <scope>NUCLEOTIDE SEQUENCE [LARGE SCALE GENOMIC DNA]</scope>
    <source>
        <strain evidence="4">cv. Chardonnay</strain>
        <tissue evidence="3">Leaf</tissue>
    </source>
</reference>
<feature type="transmembrane region" description="Helical" evidence="1">
    <location>
        <begin position="21"/>
        <end position="41"/>
    </location>
</feature>
<evidence type="ECO:0000259" key="2">
    <source>
        <dbReference type="PROSITE" id="PS50127"/>
    </source>
</evidence>
<accession>A0A438F8V6</accession>
<keyword evidence="1" id="KW-0812">Transmembrane</keyword>
<evidence type="ECO:0000313" key="3">
    <source>
        <dbReference type="EMBL" id="RVW56399.1"/>
    </source>
</evidence>
<name>A0A438F8V6_VITVI</name>
<comment type="caution">
    <text evidence="3">The sequence shown here is derived from an EMBL/GenBank/DDBJ whole genome shotgun (WGS) entry which is preliminary data.</text>
</comment>
<keyword evidence="1" id="KW-1133">Transmembrane helix</keyword>
<evidence type="ECO:0000313" key="4">
    <source>
        <dbReference type="Proteomes" id="UP000288805"/>
    </source>
</evidence>
<dbReference type="AlphaFoldDB" id="A0A438F8V6"/>
<keyword evidence="1" id="KW-0472">Membrane</keyword>